<evidence type="ECO:0000313" key="1">
    <source>
        <dbReference type="EMBL" id="JAH45894.1"/>
    </source>
</evidence>
<accession>A0A0E9SX21</accession>
<dbReference type="AlphaFoldDB" id="A0A0E9SX21"/>
<protein>
    <submittedName>
        <fullName evidence="1">Uncharacterized protein</fullName>
    </submittedName>
</protein>
<organism evidence="1">
    <name type="scientific">Anguilla anguilla</name>
    <name type="common">European freshwater eel</name>
    <name type="synonym">Muraena anguilla</name>
    <dbReference type="NCBI Taxonomy" id="7936"/>
    <lineage>
        <taxon>Eukaryota</taxon>
        <taxon>Metazoa</taxon>
        <taxon>Chordata</taxon>
        <taxon>Craniata</taxon>
        <taxon>Vertebrata</taxon>
        <taxon>Euteleostomi</taxon>
        <taxon>Actinopterygii</taxon>
        <taxon>Neopterygii</taxon>
        <taxon>Teleostei</taxon>
        <taxon>Anguilliformes</taxon>
        <taxon>Anguillidae</taxon>
        <taxon>Anguilla</taxon>
    </lineage>
</organism>
<name>A0A0E9SX21_ANGAN</name>
<proteinExistence type="predicted"/>
<dbReference type="EMBL" id="GBXM01062683">
    <property type="protein sequence ID" value="JAH45894.1"/>
    <property type="molecule type" value="Transcribed_RNA"/>
</dbReference>
<reference evidence="1" key="2">
    <citation type="journal article" date="2015" name="Fish Shellfish Immunol.">
        <title>Early steps in the European eel (Anguilla anguilla)-Vibrio vulnificus interaction in the gills: Role of the RtxA13 toxin.</title>
        <authorList>
            <person name="Callol A."/>
            <person name="Pajuelo D."/>
            <person name="Ebbesson L."/>
            <person name="Teles M."/>
            <person name="MacKenzie S."/>
            <person name="Amaro C."/>
        </authorList>
    </citation>
    <scope>NUCLEOTIDE SEQUENCE</scope>
</reference>
<sequence length="40" mass="4706">MELHVLPGVILIRWPLRECMMWCECTSRGSILKPSAYKTR</sequence>
<reference evidence="1" key="1">
    <citation type="submission" date="2014-11" db="EMBL/GenBank/DDBJ databases">
        <authorList>
            <person name="Amaro Gonzalez C."/>
        </authorList>
    </citation>
    <scope>NUCLEOTIDE SEQUENCE</scope>
</reference>